<name>A0A9P7CC36_RHIOR</name>
<dbReference type="EMBL" id="JAANIT010000553">
    <property type="protein sequence ID" value="KAG1546557.1"/>
    <property type="molecule type" value="Genomic_DNA"/>
</dbReference>
<dbReference type="GO" id="GO:0010468">
    <property type="term" value="P:regulation of gene expression"/>
    <property type="evidence" value="ECO:0007669"/>
    <property type="project" value="UniProtKB-ARBA"/>
</dbReference>
<evidence type="ECO:0000256" key="4">
    <source>
        <dbReference type="ARBA" id="ARBA00023163"/>
    </source>
</evidence>
<evidence type="ECO:0000256" key="2">
    <source>
        <dbReference type="ARBA" id="ARBA00022491"/>
    </source>
</evidence>
<evidence type="ECO:0000313" key="8">
    <source>
        <dbReference type="Proteomes" id="UP000717996"/>
    </source>
</evidence>
<organism evidence="7 8">
    <name type="scientific">Rhizopus oryzae</name>
    <name type="common">Mucormycosis agent</name>
    <name type="synonym">Rhizopus arrhizus var. delemar</name>
    <dbReference type="NCBI Taxonomy" id="64495"/>
    <lineage>
        <taxon>Eukaryota</taxon>
        <taxon>Fungi</taxon>
        <taxon>Fungi incertae sedis</taxon>
        <taxon>Mucoromycota</taxon>
        <taxon>Mucoromycotina</taxon>
        <taxon>Mucoromycetes</taxon>
        <taxon>Mucorales</taxon>
        <taxon>Mucorineae</taxon>
        <taxon>Rhizopodaceae</taxon>
        <taxon>Rhizopus</taxon>
    </lineage>
</organism>
<protein>
    <submittedName>
        <fullName evidence="7">Uncharacterized protein</fullName>
    </submittedName>
</protein>
<comment type="caution">
    <text evidence="7">The sequence shown here is derived from an EMBL/GenBank/DDBJ whole genome shotgun (WGS) entry which is preliminary data.</text>
</comment>
<evidence type="ECO:0000256" key="3">
    <source>
        <dbReference type="ARBA" id="ARBA00023015"/>
    </source>
</evidence>
<evidence type="ECO:0000256" key="1">
    <source>
        <dbReference type="ARBA" id="ARBA00004123"/>
    </source>
</evidence>
<feature type="compositionally biased region" description="Low complexity" evidence="6">
    <location>
        <begin position="27"/>
        <end position="36"/>
    </location>
</feature>
<gene>
    <name evidence="7" type="ORF">G6F51_004812</name>
</gene>
<comment type="subcellular location">
    <subcellularLocation>
        <location evidence="1">Nucleus</location>
    </subcellularLocation>
</comment>
<dbReference type="Pfam" id="PF08598">
    <property type="entry name" value="Sds3"/>
    <property type="match status" value="1"/>
</dbReference>
<sequence>MSTTNVKVMDEFSEENNKVQPRKSSRSTRSASPSVSTEGIYDSEVDNTRSQSVESAGYETTDSKKRKRKTTSKTNSSNKKQANTKLGSNKQEDNERELRNSSQRISKEAREAKKAQRESIIKEKLDELDKIEKAVKDGSHIEYHKLLAEIEEKRSRMLIVAQMRRSLAEGTVYNFFKSQKECAYSQYYWDKLALRRSMIENVQRKLSKLEQEYYASHSGHTDDEQLTDWVPPERPSMISSLTLGLTNEETERDLALAAQDSRQAQLPPPIDSLTSLADRQYEKDIGDSTTDKPLTLPPLNSMRFHNFGTKS</sequence>
<feature type="region of interest" description="Disordered" evidence="6">
    <location>
        <begin position="282"/>
        <end position="311"/>
    </location>
</feature>
<keyword evidence="4" id="KW-0804">Transcription</keyword>
<dbReference type="Proteomes" id="UP000717996">
    <property type="component" value="Unassembled WGS sequence"/>
</dbReference>
<dbReference type="AlphaFoldDB" id="A0A9P7CC36"/>
<reference evidence="7" key="1">
    <citation type="journal article" date="2020" name="Microb. Genom.">
        <title>Genetic diversity of clinical and environmental Mucorales isolates obtained from an investigation of mucormycosis cases among solid organ transplant recipients.</title>
        <authorList>
            <person name="Nguyen M.H."/>
            <person name="Kaul D."/>
            <person name="Muto C."/>
            <person name="Cheng S.J."/>
            <person name="Richter R.A."/>
            <person name="Bruno V.M."/>
            <person name="Liu G."/>
            <person name="Beyhan S."/>
            <person name="Sundermann A.J."/>
            <person name="Mounaud S."/>
            <person name="Pasculle A.W."/>
            <person name="Nierman W.C."/>
            <person name="Driscoll E."/>
            <person name="Cumbie R."/>
            <person name="Clancy C.J."/>
            <person name="Dupont C.L."/>
        </authorList>
    </citation>
    <scope>NUCLEOTIDE SEQUENCE</scope>
    <source>
        <strain evidence="7">GL16</strain>
    </source>
</reference>
<evidence type="ECO:0000256" key="5">
    <source>
        <dbReference type="ARBA" id="ARBA00023242"/>
    </source>
</evidence>
<dbReference type="OrthoDB" id="2442703at2759"/>
<keyword evidence="3" id="KW-0805">Transcription regulation</keyword>
<proteinExistence type="predicted"/>
<evidence type="ECO:0000313" key="7">
    <source>
        <dbReference type="EMBL" id="KAG1546557.1"/>
    </source>
</evidence>
<keyword evidence="2" id="KW-0678">Repressor</keyword>
<evidence type="ECO:0000256" key="6">
    <source>
        <dbReference type="SAM" id="MobiDB-lite"/>
    </source>
</evidence>
<accession>A0A9P7CC36</accession>
<feature type="compositionally biased region" description="Basic and acidic residues" evidence="6">
    <location>
        <begin position="90"/>
        <end position="117"/>
    </location>
</feature>
<keyword evidence="5" id="KW-0539">Nucleus</keyword>
<dbReference type="GO" id="GO:0005654">
    <property type="term" value="C:nucleoplasm"/>
    <property type="evidence" value="ECO:0007669"/>
    <property type="project" value="UniProtKB-ARBA"/>
</dbReference>
<dbReference type="InterPro" id="IPR013907">
    <property type="entry name" value="Sds3"/>
</dbReference>
<feature type="region of interest" description="Disordered" evidence="6">
    <location>
        <begin position="1"/>
        <end position="117"/>
    </location>
</feature>